<keyword evidence="3" id="KW-0378">Hydrolase</keyword>
<evidence type="ECO:0000313" key="3">
    <source>
        <dbReference type="EMBL" id="RKO86118.1"/>
    </source>
</evidence>
<dbReference type="EMBL" id="KZ998459">
    <property type="protein sequence ID" value="RKO86118.1"/>
    <property type="molecule type" value="Genomic_DNA"/>
</dbReference>
<reference evidence="4" key="1">
    <citation type="journal article" date="2018" name="Nat. Microbiol.">
        <title>Leveraging single-cell genomics to expand the fungal tree of life.</title>
        <authorList>
            <person name="Ahrendt S.R."/>
            <person name="Quandt C.A."/>
            <person name="Ciobanu D."/>
            <person name="Clum A."/>
            <person name="Salamov A."/>
            <person name="Andreopoulos B."/>
            <person name="Cheng J.F."/>
            <person name="Woyke T."/>
            <person name="Pelin A."/>
            <person name="Henrissat B."/>
            <person name="Reynolds N.K."/>
            <person name="Benny G.L."/>
            <person name="Smith M.E."/>
            <person name="James T.Y."/>
            <person name="Grigoriev I.V."/>
        </authorList>
    </citation>
    <scope>NUCLEOTIDE SEQUENCE [LARGE SCALE GENOMIC DNA]</scope>
</reference>
<gene>
    <name evidence="3" type="ORF">BDK51DRAFT_47903</name>
</gene>
<proteinExistence type="predicted"/>
<organism evidence="3 4">
    <name type="scientific">Blyttiomyces helicus</name>
    <dbReference type="NCBI Taxonomy" id="388810"/>
    <lineage>
        <taxon>Eukaryota</taxon>
        <taxon>Fungi</taxon>
        <taxon>Fungi incertae sedis</taxon>
        <taxon>Chytridiomycota</taxon>
        <taxon>Chytridiomycota incertae sedis</taxon>
        <taxon>Chytridiomycetes</taxon>
        <taxon>Chytridiomycetes incertae sedis</taxon>
        <taxon>Blyttiomyces</taxon>
    </lineage>
</organism>
<dbReference type="InterPro" id="IPR029058">
    <property type="entry name" value="AB_hydrolase_fold"/>
</dbReference>
<feature type="domain" description="AB hydrolase-1" evidence="2">
    <location>
        <begin position="33"/>
        <end position="112"/>
    </location>
</feature>
<dbReference type="SUPFAM" id="SSF53474">
    <property type="entry name" value="alpha/beta-Hydrolases"/>
    <property type="match status" value="1"/>
</dbReference>
<dbReference type="InterPro" id="IPR050471">
    <property type="entry name" value="AB_hydrolase"/>
</dbReference>
<dbReference type="PANTHER" id="PTHR43433:SF5">
    <property type="entry name" value="AB HYDROLASE-1 DOMAIN-CONTAINING PROTEIN"/>
    <property type="match status" value="1"/>
</dbReference>
<feature type="compositionally biased region" description="Low complexity" evidence="1">
    <location>
        <begin position="358"/>
        <end position="380"/>
    </location>
</feature>
<keyword evidence="4" id="KW-1185">Reference proteome</keyword>
<feature type="compositionally biased region" description="Polar residues" evidence="1">
    <location>
        <begin position="323"/>
        <end position="332"/>
    </location>
</feature>
<sequence>MSATIFTTPDGARIAYEILGKDSPGVPSGVRQDWSTFATTLSQSRPICIFDNRGIGESLLPPPMPPALDPPSPTILQMATDAFSLLEHLGWTTFHLGGMSMGGMIAQQLALLLRGRSDYNLLSLNLLCTSARSPQTKNGPKGGLLGLFRGKGNGARGGKGGVDIMEQMRMIMRLVYSFEFFEGRDEFLDAVIMEVLSYFPIGRRGVDEQPSNPHTFPTPLQYASYNRPLKTILLQYETIMELDLTDQIHLLRVPTLVVHGKGDLVISSDHGEAIAKAIPGAKLVLLGDEVGHMLYMMDGGETVRAVGRFMGANEVVHPPPSSHAAQSRTPNPSRFPPSHPQTFPPLPDPTLDAPPSPHLTQSSPPSPTLPTLSLSPLLPSSDDESMQTEDPPESEWPKLDAGLEDWNEEQRLMQEEREMEHARMWGSVVETPNGWDYVPPPFPLAPLGPFEAEEDGVDALVDGMVGMEMGA</sequence>
<evidence type="ECO:0000256" key="1">
    <source>
        <dbReference type="SAM" id="MobiDB-lite"/>
    </source>
</evidence>
<dbReference type="Pfam" id="PF00561">
    <property type="entry name" value="Abhydrolase_1"/>
    <property type="match status" value="1"/>
</dbReference>
<dbReference type="Proteomes" id="UP000269721">
    <property type="component" value="Unassembled WGS sequence"/>
</dbReference>
<dbReference type="Gene3D" id="3.40.50.1820">
    <property type="entry name" value="alpha/beta hydrolase"/>
    <property type="match status" value="1"/>
</dbReference>
<feature type="compositionally biased region" description="Pro residues" evidence="1">
    <location>
        <begin position="333"/>
        <end position="357"/>
    </location>
</feature>
<dbReference type="OrthoDB" id="8119704at2759"/>
<evidence type="ECO:0000313" key="4">
    <source>
        <dbReference type="Proteomes" id="UP000269721"/>
    </source>
</evidence>
<accession>A0A4P9W5D9</accession>
<dbReference type="AlphaFoldDB" id="A0A4P9W5D9"/>
<dbReference type="InterPro" id="IPR000073">
    <property type="entry name" value="AB_hydrolase_1"/>
</dbReference>
<feature type="compositionally biased region" description="Acidic residues" evidence="1">
    <location>
        <begin position="381"/>
        <end position="393"/>
    </location>
</feature>
<dbReference type="PANTHER" id="PTHR43433">
    <property type="entry name" value="HYDROLASE, ALPHA/BETA FOLD FAMILY PROTEIN"/>
    <property type="match status" value="1"/>
</dbReference>
<protein>
    <submittedName>
        <fullName evidence="3">Alpha/Beta hydrolase protein</fullName>
    </submittedName>
</protein>
<evidence type="ECO:0000259" key="2">
    <source>
        <dbReference type="Pfam" id="PF00561"/>
    </source>
</evidence>
<dbReference type="GO" id="GO:0016787">
    <property type="term" value="F:hydrolase activity"/>
    <property type="evidence" value="ECO:0007669"/>
    <property type="project" value="UniProtKB-KW"/>
</dbReference>
<feature type="region of interest" description="Disordered" evidence="1">
    <location>
        <begin position="314"/>
        <end position="402"/>
    </location>
</feature>
<name>A0A4P9W5D9_9FUNG</name>